<dbReference type="Pfam" id="PF13193">
    <property type="entry name" value="AMP-binding_C"/>
    <property type="match status" value="1"/>
</dbReference>
<gene>
    <name evidence="3" type="ORF">BS329_30555</name>
</gene>
<evidence type="ECO:0000313" key="4">
    <source>
        <dbReference type="Proteomes" id="UP000187486"/>
    </source>
</evidence>
<dbReference type="Gene3D" id="3.30.559.30">
    <property type="entry name" value="Nonribosomal peptide synthetase, condensation domain"/>
    <property type="match status" value="1"/>
</dbReference>
<evidence type="ECO:0000256" key="1">
    <source>
        <dbReference type="ARBA" id="ARBA00001957"/>
    </source>
</evidence>
<dbReference type="RefSeq" id="WP_076164977.1">
    <property type="nucleotide sequence ID" value="NZ_JBEZVB010000052.1"/>
</dbReference>
<dbReference type="Gene3D" id="1.10.1200.10">
    <property type="entry name" value="ACP-like"/>
    <property type="match status" value="1"/>
</dbReference>
<feature type="domain" description="Carrier" evidence="2">
    <location>
        <begin position="951"/>
        <end position="1026"/>
    </location>
</feature>
<dbReference type="GO" id="GO:0003824">
    <property type="term" value="F:catalytic activity"/>
    <property type="evidence" value="ECO:0007669"/>
    <property type="project" value="InterPro"/>
</dbReference>
<dbReference type="Proteomes" id="UP000187486">
    <property type="component" value="Unassembled WGS sequence"/>
</dbReference>
<dbReference type="GO" id="GO:0044550">
    <property type="term" value="P:secondary metabolite biosynthetic process"/>
    <property type="evidence" value="ECO:0007669"/>
    <property type="project" value="TreeGrafter"/>
</dbReference>
<dbReference type="SUPFAM" id="SSF56801">
    <property type="entry name" value="Acetyl-CoA synthetase-like"/>
    <property type="match status" value="1"/>
</dbReference>
<comment type="cofactor">
    <cofactor evidence="1">
        <name>pantetheine 4'-phosphate</name>
        <dbReference type="ChEBI" id="CHEBI:47942"/>
    </cofactor>
</comment>
<dbReference type="InterPro" id="IPR020845">
    <property type="entry name" value="AMP-binding_CS"/>
</dbReference>
<protein>
    <recommendedName>
        <fullName evidence="2">Carrier domain-containing protein</fullName>
    </recommendedName>
</protein>
<organism evidence="3 4">
    <name type="scientific">Amycolatopsis coloradensis</name>
    <dbReference type="NCBI Taxonomy" id="76021"/>
    <lineage>
        <taxon>Bacteria</taxon>
        <taxon>Bacillati</taxon>
        <taxon>Actinomycetota</taxon>
        <taxon>Actinomycetes</taxon>
        <taxon>Pseudonocardiales</taxon>
        <taxon>Pseudonocardiaceae</taxon>
        <taxon>Amycolatopsis</taxon>
    </lineage>
</organism>
<evidence type="ECO:0000313" key="3">
    <source>
        <dbReference type="EMBL" id="OLZ46565.1"/>
    </source>
</evidence>
<accession>A0A1R0KKD1</accession>
<dbReference type="GO" id="GO:0005737">
    <property type="term" value="C:cytoplasm"/>
    <property type="evidence" value="ECO:0007669"/>
    <property type="project" value="TreeGrafter"/>
</dbReference>
<dbReference type="InterPro" id="IPR023213">
    <property type="entry name" value="CAT-like_dom_sf"/>
</dbReference>
<dbReference type="Pfam" id="PF00668">
    <property type="entry name" value="Condensation"/>
    <property type="match status" value="1"/>
</dbReference>
<dbReference type="STRING" id="76021.BS329_30555"/>
<reference evidence="3 4" key="1">
    <citation type="submission" date="2016-01" db="EMBL/GenBank/DDBJ databases">
        <title>Amycolatopsis coloradensis genome sequencing and assembly.</title>
        <authorList>
            <person name="Mayilraj S."/>
        </authorList>
    </citation>
    <scope>NUCLEOTIDE SEQUENCE [LARGE SCALE GENOMIC DNA]</scope>
    <source>
        <strain evidence="3 4">DSM 44225</strain>
    </source>
</reference>
<dbReference type="InterPro" id="IPR025110">
    <property type="entry name" value="AMP-bd_C"/>
</dbReference>
<dbReference type="InterPro" id="IPR009081">
    <property type="entry name" value="PP-bd_ACP"/>
</dbReference>
<dbReference type="PANTHER" id="PTHR45527">
    <property type="entry name" value="NONRIBOSOMAL PEPTIDE SYNTHETASE"/>
    <property type="match status" value="1"/>
</dbReference>
<dbReference type="GO" id="GO:0008610">
    <property type="term" value="P:lipid biosynthetic process"/>
    <property type="evidence" value="ECO:0007669"/>
    <property type="project" value="UniProtKB-ARBA"/>
</dbReference>
<dbReference type="PROSITE" id="PS00455">
    <property type="entry name" value="AMP_BINDING"/>
    <property type="match status" value="1"/>
</dbReference>
<dbReference type="InterPro" id="IPR036736">
    <property type="entry name" value="ACP-like_sf"/>
</dbReference>
<dbReference type="PROSITE" id="PS50075">
    <property type="entry name" value="CARRIER"/>
    <property type="match status" value="1"/>
</dbReference>
<name>A0A1R0KKD1_9PSEU</name>
<dbReference type="Pfam" id="PF00501">
    <property type="entry name" value="AMP-binding"/>
    <property type="match status" value="1"/>
</dbReference>
<dbReference type="PANTHER" id="PTHR45527:SF1">
    <property type="entry name" value="FATTY ACID SYNTHASE"/>
    <property type="match status" value="1"/>
</dbReference>
<dbReference type="InterPro" id="IPR045851">
    <property type="entry name" value="AMP-bd_C_sf"/>
</dbReference>
<comment type="caution">
    <text evidence="3">The sequence shown here is derived from an EMBL/GenBank/DDBJ whole genome shotgun (WGS) entry which is preliminary data.</text>
</comment>
<dbReference type="Gene3D" id="3.30.559.10">
    <property type="entry name" value="Chloramphenicol acetyltransferase-like domain"/>
    <property type="match status" value="2"/>
</dbReference>
<dbReference type="Gene3D" id="2.30.38.10">
    <property type="entry name" value="Luciferase, Domain 3"/>
    <property type="match status" value="1"/>
</dbReference>
<dbReference type="Gene3D" id="3.40.50.980">
    <property type="match status" value="2"/>
</dbReference>
<dbReference type="InterPro" id="IPR001242">
    <property type="entry name" value="Condensation_dom"/>
</dbReference>
<dbReference type="EMBL" id="MQUQ01000017">
    <property type="protein sequence ID" value="OLZ46565.1"/>
    <property type="molecule type" value="Genomic_DNA"/>
</dbReference>
<dbReference type="SUPFAM" id="SSF52777">
    <property type="entry name" value="CoA-dependent acyltransferases"/>
    <property type="match status" value="3"/>
</dbReference>
<sequence length="1480" mass="156584">MNTVTLTPAQRDIWAAQRLGPQPAHHLCRVLDLTGAGTPAALQGAVDRLVATWSALRLGVTDQGGQPHPFVRSEASVVVHVDRLPTDGDLPATVAAAMAEPFDLGEPPLLRVQLLEGQRDGRSASILVVVAHHLAVDGVGFNHLVSCLVRDWACHQQGVDAVAVPPHVAIEHSTDVDVAYWTSEFGDALEQSLPDRDCRTPPGGRLHRRDVVNGDLDAQVRIWARQHGHSHASVLLTVFTAALHRWCDTDNVILTNQASLRRRRDAEISMATTTVPLRSRLHDEDGPIFARRTRERFVAALRHRDEPFADVLGVLRPTRRTDGTSVFSDYEFNHMVAWRPPVELKQVGWQVTDVPVPDPATQYAVTLSVVDGGDHTVLRWHADGRRLDQVDLDSVAAVFTELLGAIVHGNADTTPLAALQVVDQAQHDALHRLGAGPVAAVSPMTVTEQFLSQPATRTAVRLGADSLTYQVLAGMAGGVQQALTEHRVAAGDRVAVHLHRGPTLIATQLAIWGLCAVYVPIDIANPGTRILRMLDQVRPKVLITDQQLDADVQTWLQLAGVTALAADQPPATLVARPAPTPRHPAYVVFTSGSTGAPKGVEIGVTAMNNHLEMMLEIGIGAGDCVAQNAPLGFDVHVWQCVAALTVGAAVRIVDDAEARDPPLLAQAVAADQITVLEVVPSLLDVLAALAAAGALNPTMLRPLRHLLPTGEAMPMALARRLLKLLPGVQITNAYGPAEAADDVTLHRVRGDEPQHTAPLGPAGRNVHLAVHDRWQRHRPHGYVGEIAVAGLCVGNGYVGPGTLPAFSVDPCGAGPMYRTGDIGFLDDGGVVHYLGRRDQQVKVGGRRIEIGEVEAALRTVAGVDAAAVVCVQRRGHATLVAFVATDASPLEGDLKADLAARLPAYMVPARVLVGSDLPTTDNGKLDRRTLQERAAAIVDTDTAPTDQTGLHASSAEASTVEAVWRVVLGIDGDLDRGAGFFALGGDSFTALELIARLDARGVTTDLATLYANQSLNAFERVVATPTTVLSSPVPTQGLLPSAVLQTATASATICPPVVAVRFDPWMVDVDTLVAALNRVVTKIVALRLAIGRRPDGRWHYALLDHPASVPVVEADVDEDGVLLHVAAGALNAAAGVNLAVAYCQSADGRLEIVLAASHVVVDVAAVPQLVHALGDALCDDAQDAQEPIAHVDAHSGFLSWLAALHDAELARKAASDANTAAVGGKPSIYNSSSDREPPLPVTQLQVEIPASLNLDDLDAAVLTAAVLLSGQPATAVDGIWREFDGRPLVANRSGHIDVGCYTLLTPALARTELINHVRELPPAQALPLVRDARVAGVDRGRLFQAVESPQGAGAVVNTLHQPIRFGAAALPAARLVPAVAAHNAVTSPHLVHVDAHLDTAGQTLTRRSATLTVTFHPATTAQFRQAWIDGLRDCVTDGLAAASPQSASAGTVAVPPGAELLNLSLASLEDLVDELENRTP</sequence>
<dbReference type="OrthoDB" id="9803968at2"/>
<dbReference type="InterPro" id="IPR000873">
    <property type="entry name" value="AMP-dep_synth/lig_dom"/>
</dbReference>
<dbReference type="Gene3D" id="3.30.300.30">
    <property type="match status" value="1"/>
</dbReference>
<dbReference type="SUPFAM" id="SSF47336">
    <property type="entry name" value="ACP-like"/>
    <property type="match status" value="1"/>
</dbReference>
<proteinExistence type="predicted"/>
<dbReference type="GO" id="GO:0031177">
    <property type="term" value="F:phosphopantetheine binding"/>
    <property type="evidence" value="ECO:0007669"/>
    <property type="project" value="TreeGrafter"/>
</dbReference>
<dbReference type="GO" id="GO:0043041">
    <property type="term" value="P:amino acid activation for nonribosomal peptide biosynthetic process"/>
    <property type="evidence" value="ECO:0007669"/>
    <property type="project" value="TreeGrafter"/>
</dbReference>
<keyword evidence="4" id="KW-1185">Reference proteome</keyword>
<dbReference type="Pfam" id="PF00550">
    <property type="entry name" value="PP-binding"/>
    <property type="match status" value="1"/>
</dbReference>
<evidence type="ECO:0000259" key="2">
    <source>
        <dbReference type="PROSITE" id="PS50075"/>
    </source>
</evidence>